<organism evidence="1 2">
    <name type="scientific">Wenzhouxiangella marina</name>
    <dbReference type="NCBI Taxonomy" id="1579979"/>
    <lineage>
        <taxon>Bacteria</taxon>
        <taxon>Pseudomonadati</taxon>
        <taxon>Pseudomonadota</taxon>
        <taxon>Gammaproteobacteria</taxon>
        <taxon>Chromatiales</taxon>
        <taxon>Wenzhouxiangellaceae</taxon>
        <taxon>Wenzhouxiangella</taxon>
    </lineage>
</organism>
<evidence type="ECO:0000313" key="1">
    <source>
        <dbReference type="EMBL" id="AKS42220.1"/>
    </source>
</evidence>
<dbReference type="Proteomes" id="UP000066624">
    <property type="component" value="Chromosome"/>
</dbReference>
<evidence type="ECO:0000313" key="2">
    <source>
        <dbReference type="Proteomes" id="UP000066624"/>
    </source>
</evidence>
<protein>
    <submittedName>
        <fullName evidence="1">Uncharacterized protein</fullName>
    </submittedName>
</protein>
<sequence length="57" mass="6003">MQQATPRSRRAPAKAAARRFSRLTLVGIAIRDLMALTAMSAGLATGLSLLAQTLPPL</sequence>
<dbReference type="EMBL" id="CP012154">
    <property type="protein sequence ID" value="AKS42220.1"/>
    <property type="molecule type" value="Genomic_DNA"/>
</dbReference>
<proteinExistence type="predicted"/>
<name>A0A0K0XX27_9GAMM</name>
<gene>
    <name evidence="1" type="ORF">WM2015_1853</name>
</gene>
<accession>A0A0K0XX27</accession>
<reference evidence="2" key="1">
    <citation type="submission" date="2015-07" db="EMBL/GenBank/DDBJ databases">
        <authorList>
            <person name="Kim K.M."/>
        </authorList>
    </citation>
    <scope>NUCLEOTIDE SEQUENCE [LARGE SCALE GENOMIC DNA]</scope>
    <source>
        <strain evidence="2">KCTC 42284</strain>
    </source>
</reference>
<dbReference type="AlphaFoldDB" id="A0A0K0XX27"/>
<dbReference type="KEGG" id="wma:WM2015_1853"/>
<dbReference type="RefSeq" id="WP_156201033.1">
    <property type="nucleotide sequence ID" value="NZ_CP012154.1"/>
</dbReference>
<keyword evidence="2" id="KW-1185">Reference proteome</keyword>